<dbReference type="EMBL" id="MU854509">
    <property type="protein sequence ID" value="KAK4033795.1"/>
    <property type="molecule type" value="Genomic_DNA"/>
</dbReference>
<organism evidence="1 2">
    <name type="scientific">Parachaetomium inaequale</name>
    <dbReference type="NCBI Taxonomy" id="2588326"/>
    <lineage>
        <taxon>Eukaryota</taxon>
        <taxon>Fungi</taxon>
        <taxon>Dikarya</taxon>
        <taxon>Ascomycota</taxon>
        <taxon>Pezizomycotina</taxon>
        <taxon>Sordariomycetes</taxon>
        <taxon>Sordariomycetidae</taxon>
        <taxon>Sordariales</taxon>
        <taxon>Chaetomiaceae</taxon>
        <taxon>Parachaetomium</taxon>
    </lineage>
</organism>
<protein>
    <submittedName>
        <fullName evidence="1">Uncharacterized protein</fullName>
    </submittedName>
</protein>
<keyword evidence="2" id="KW-1185">Reference proteome</keyword>
<dbReference type="AlphaFoldDB" id="A0AAN6SNM8"/>
<proteinExistence type="predicted"/>
<reference evidence="2" key="1">
    <citation type="journal article" date="2023" name="Mol. Phylogenet. Evol.">
        <title>Genome-scale phylogeny and comparative genomics of the fungal order Sordariales.</title>
        <authorList>
            <person name="Hensen N."/>
            <person name="Bonometti L."/>
            <person name="Westerberg I."/>
            <person name="Brannstrom I.O."/>
            <person name="Guillou S."/>
            <person name="Cros-Aarteil S."/>
            <person name="Calhoun S."/>
            <person name="Haridas S."/>
            <person name="Kuo A."/>
            <person name="Mondo S."/>
            <person name="Pangilinan J."/>
            <person name="Riley R."/>
            <person name="LaButti K."/>
            <person name="Andreopoulos B."/>
            <person name="Lipzen A."/>
            <person name="Chen C."/>
            <person name="Yan M."/>
            <person name="Daum C."/>
            <person name="Ng V."/>
            <person name="Clum A."/>
            <person name="Steindorff A."/>
            <person name="Ohm R.A."/>
            <person name="Martin F."/>
            <person name="Silar P."/>
            <person name="Natvig D.O."/>
            <person name="Lalanne C."/>
            <person name="Gautier V."/>
            <person name="Ament-Velasquez S.L."/>
            <person name="Kruys A."/>
            <person name="Hutchinson M.I."/>
            <person name="Powell A.J."/>
            <person name="Barry K."/>
            <person name="Miller A.N."/>
            <person name="Grigoriev I.V."/>
            <person name="Debuchy R."/>
            <person name="Gladieux P."/>
            <person name="Hiltunen Thoren M."/>
            <person name="Johannesson H."/>
        </authorList>
    </citation>
    <scope>NUCLEOTIDE SEQUENCE [LARGE SCALE GENOMIC DNA]</scope>
    <source>
        <strain evidence="2">CBS 284.82</strain>
    </source>
</reference>
<accession>A0AAN6SNM8</accession>
<evidence type="ECO:0000313" key="1">
    <source>
        <dbReference type="EMBL" id="KAK4033795.1"/>
    </source>
</evidence>
<name>A0AAN6SNM8_9PEZI</name>
<sequence>MASPTPRGEPWPGNLPCCHGPRDGCAAHNPNEDPIFWNPSLPSPIKPVTDGFLKSLFTTKAKHDNTQPELSPVITSLLPQTPSTLDPLPLIHTSVPYTLSLYHLHELTHGGGRPPTPTLQALTCHGTTTTASSSPRLTWRVAPLSTPTSTLLAHTYTLPVSLPLGAASTLADTSTYSHQKLPLLSPIRNTYAFRVCPHATMQLRTLTLKVSKGVASVRVKYGLRTGLGQEIREEWRSEVARQPGEGMACGMCFTDFGVGFELARKVLVTVRVWKDLGFVGVGGAAGEKWEALRGGRAVRREEGDFGRVRRVYEEVLGGDVVTGEGKDGGGVGQHEAMGKDGEVEQEVETLDAGQVVVDGGRPPPPYTP</sequence>
<evidence type="ECO:0000313" key="2">
    <source>
        <dbReference type="Proteomes" id="UP001303115"/>
    </source>
</evidence>
<dbReference type="Proteomes" id="UP001303115">
    <property type="component" value="Unassembled WGS sequence"/>
</dbReference>
<comment type="caution">
    <text evidence="1">The sequence shown here is derived from an EMBL/GenBank/DDBJ whole genome shotgun (WGS) entry which is preliminary data.</text>
</comment>
<gene>
    <name evidence="1" type="ORF">C8A01DRAFT_19308</name>
</gene>